<dbReference type="GO" id="GO:0005737">
    <property type="term" value="C:cytoplasm"/>
    <property type="evidence" value="ECO:0007669"/>
    <property type="project" value="TreeGrafter"/>
</dbReference>
<accession>A0A8S4N292</accession>
<dbReference type="PANTHER" id="PTHR46089">
    <property type="entry name" value="ALSIN HOMOLOG"/>
    <property type="match status" value="1"/>
</dbReference>
<dbReference type="OrthoDB" id="284854at2759"/>
<evidence type="ECO:0000313" key="3">
    <source>
        <dbReference type="Proteomes" id="UP000749559"/>
    </source>
</evidence>
<dbReference type="InterPro" id="IPR059093">
    <property type="entry name" value="HA_Alsin"/>
</dbReference>
<feature type="domain" description="VPS9" evidence="1">
    <location>
        <begin position="975"/>
        <end position="1121"/>
    </location>
</feature>
<dbReference type="SUPFAM" id="SSF109993">
    <property type="entry name" value="VPS9 domain"/>
    <property type="match status" value="1"/>
</dbReference>
<dbReference type="InterPro" id="IPR037191">
    <property type="entry name" value="VPS9_dom_sf"/>
</dbReference>
<dbReference type="PANTHER" id="PTHR46089:SF2">
    <property type="entry name" value="ALSIN HOMOLOG"/>
    <property type="match status" value="1"/>
</dbReference>
<dbReference type="InterPro" id="IPR003123">
    <property type="entry name" value="VPS9"/>
</dbReference>
<reference evidence="2" key="1">
    <citation type="submission" date="2022-03" db="EMBL/GenBank/DDBJ databases">
        <authorList>
            <person name="Martin C."/>
        </authorList>
    </citation>
    <scope>NUCLEOTIDE SEQUENCE</scope>
</reference>
<dbReference type="Pfam" id="PF26202">
    <property type="entry name" value="HA_Alsin"/>
    <property type="match status" value="1"/>
</dbReference>
<protein>
    <recommendedName>
        <fullName evidence="1">VPS9 domain-containing protein</fullName>
    </recommendedName>
</protein>
<dbReference type="EMBL" id="CAIIXF020000001">
    <property type="protein sequence ID" value="CAH1774942.1"/>
    <property type="molecule type" value="Genomic_DNA"/>
</dbReference>
<dbReference type="PROSITE" id="PS51205">
    <property type="entry name" value="VPS9"/>
    <property type="match status" value="1"/>
</dbReference>
<name>A0A8S4N292_OWEFU</name>
<dbReference type="AlphaFoldDB" id="A0A8S4N292"/>
<organism evidence="2 3">
    <name type="scientific">Owenia fusiformis</name>
    <name type="common">Polychaete worm</name>
    <dbReference type="NCBI Taxonomy" id="6347"/>
    <lineage>
        <taxon>Eukaryota</taxon>
        <taxon>Metazoa</taxon>
        <taxon>Spiralia</taxon>
        <taxon>Lophotrochozoa</taxon>
        <taxon>Annelida</taxon>
        <taxon>Polychaeta</taxon>
        <taxon>Sedentaria</taxon>
        <taxon>Canalipalpata</taxon>
        <taxon>Sabellida</taxon>
        <taxon>Oweniida</taxon>
        <taxon>Oweniidae</taxon>
        <taxon>Owenia</taxon>
    </lineage>
</organism>
<dbReference type="GO" id="GO:0016197">
    <property type="term" value="P:endosomal transport"/>
    <property type="evidence" value="ECO:0007669"/>
    <property type="project" value="TreeGrafter"/>
</dbReference>
<dbReference type="GO" id="GO:0005085">
    <property type="term" value="F:guanyl-nucleotide exchange factor activity"/>
    <property type="evidence" value="ECO:0007669"/>
    <property type="project" value="TreeGrafter"/>
</dbReference>
<comment type="caution">
    <text evidence="2">The sequence shown here is derived from an EMBL/GenBank/DDBJ whole genome shotgun (WGS) entry which is preliminary data.</text>
</comment>
<dbReference type="GO" id="GO:0031267">
    <property type="term" value="F:small GTPase binding"/>
    <property type="evidence" value="ECO:0007669"/>
    <property type="project" value="TreeGrafter"/>
</dbReference>
<dbReference type="Proteomes" id="UP000749559">
    <property type="component" value="Unassembled WGS sequence"/>
</dbReference>
<gene>
    <name evidence="2" type="ORF">OFUS_LOCUS2305</name>
</gene>
<dbReference type="InterPro" id="IPR051984">
    <property type="entry name" value="Alsin"/>
</dbReference>
<evidence type="ECO:0000313" key="2">
    <source>
        <dbReference type="EMBL" id="CAH1774942.1"/>
    </source>
</evidence>
<keyword evidence="3" id="KW-1185">Reference proteome</keyword>
<evidence type="ECO:0000259" key="1">
    <source>
        <dbReference type="PROSITE" id="PS51205"/>
    </source>
</evidence>
<dbReference type="Pfam" id="PF02204">
    <property type="entry name" value="VPS9"/>
    <property type="match status" value="1"/>
</dbReference>
<proteinExistence type="predicted"/>
<sequence>MAGGITGLVGVGLAFVFAGLPVLLPIAIGAGVAISSFIAKEIGALILSKGEEDKINSLLEKQKEAFDELKTKIKAQSAVIDSGDEGDNVTHTNIIPKTSLEQKRVSVPAMVAQTVTVLPAKISDITVHSIYAARAIRAGVVSGTEIGFKVMGTAGRAFHIGGGVLGTLALAWDIYSLVDAVKRLKNVASNSEALETIIGEMEQILRSTDQDILAIVATANKRDADVKKALDTWKECRLSTLNSLKELCANDSTDFDFKSNTELKGHIRSDCDAFDKLENLVMQMDLHECDLKRSAQGIATGLDIMEDLVRYQDNETIKTIIEETIVQWLRTLALTDAEIIEKIKNERNEAEMQTVLTEWKYCRRETIRVLKEVVKQKNSEEIRLKKDFENKVNSCLKKDNTALKTLEKRINGRVQDWGSNGLSVEGLASDVSELVVASTLISKSGKIPEVMKKILAETRELIKTSPYKAIGKVVESWETVMQLPDEDITRLLKVINQTKELDITDMMVTWRYYRGRTISCLEDIISRPESDNETEASITISRKQKQSMNKRFKDDWKASEALKKMIMGPRLKNLTNVDTRTPLILKADSISNDILPPAPLCLAVTIPDKNSLQFVLDTWKSAINFSDCELIETVIHEMNDETDNTALERCKASREKTIKSLAEIDCNDECQLVLSKQLERKINECLDADRCNFEALEKKLTGKFFHTGGGILGLESMSGGISTLITTTKLRFDEVVDDKTALDHIINDLRRDIPNDASDDTLKQMIVERCFGIFSDKTDYKCQEHFQHCRSRLGYTEDEAVDNEKVWENIDSILADGKDACYPQRPRSDGIGIKTYTDILAIQKYLSEAFTCPNHPLAQLLGDILEDFTSLYDGVGAHPRLMQHGVEEVNSYVVRIYHIVRVLFPYLPEESGCIELEDGTDEEAIMSDNERYLSAAMLLHPFLLPKLYPSTLQLCVLCNENDDKLYWDRIENWNAYGDIALLAQLKVKDQFWPLMMDTEAVEELQRNHGNNFWIVCKDQCCVQAVEIFRKISEESLPLGKLKVVNQAIEEINKSTQAVMSADDLIPLFYYVVVRARVRRLGAHIQWIEQFLESYHSLGKMGYTLTTLKACYYQINHETNKW</sequence>
<dbReference type="Gene3D" id="1.20.1050.80">
    <property type="entry name" value="VPS9 domain"/>
    <property type="match status" value="1"/>
</dbReference>